<evidence type="ECO:0000259" key="12">
    <source>
        <dbReference type="PROSITE" id="PS50109"/>
    </source>
</evidence>
<evidence type="ECO:0000256" key="11">
    <source>
        <dbReference type="SAM" id="Phobius"/>
    </source>
</evidence>
<dbReference type="Gene3D" id="1.10.287.130">
    <property type="match status" value="1"/>
</dbReference>
<dbReference type="CDD" id="cd00075">
    <property type="entry name" value="HATPase"/>
    <property type="match status" value="1"/>
</dbReference>
<keyword evidence="9" id="KW-0902">Two-component regulatory system</keyword>
<dbReference type="InterPro" id="IPR003661">
    <property type="entry name" value="HisK_dim/P_dom"/>
</dbReference>
<dbReference type="AlphaFoldDB" id="A0A4Y6PSH8"/>
<dbReference type="InterPro" id="IPR036097">
    <property type="entry name" value="HisK_dim/P_sf"/>
</dbReference>
<evidence type="ECO:0000313" key="14">
    <source>
        <dbReference type="EMBL" id="QDG51294.1"/>
    </source>
</evidence>
<reference evidence="14 15" key="1">
    <citation type="submission" date="2019-06" db="EMBL/GenBank/DDBJ databases">
        <title>Persicimonas caeni gen. nov., sp. nov., a predatory bacterium isolated from solar saltern.</title>
        <authorList>
            <person name="Wang S."/>
        </authorList>
    </citation>
    <scope>NUCLEOTIDE SEQUENCE [LARGE SCALE GENOMIC DNA]</scope>
    <source>
        <strain evidence="14 15">YN101</strain>
    </source>
</reference>
<dbReference type="EMBL" id="CP041186">
    <property type="protein sequence ID" value="QDG51294.1"/>
    <property type="molecule type" value="Genomic_DNA"/>
</dbReference>
<keyword evidence="10 11" id="KW-0472">Membrane</keyword>
<evidence type="ECO:0000313" key="15">
    <source>
        <dbReference type="Proteomes" id="UP000315995"/>
    </source>
</evidence>
<proteinExistence type="predicted"/>
<evidence type="ECO:0000256" key="9">
    <source>
        <dbReference type="ARBA" id="ARBA00023012"/>
    </source>
</evidence>
<sequence length="450" mass="50111">MKLRPKLALTLVAVVVPVLVLFTLFRIHGERRDFQERIANRISARIEARPPKRCLRRPERFHHRMRRGFEVFAYGADYRSVHPEAPPLTDDVVEALEAGDDTVSDTMWRNPRHAGVTVVRSPWPDSDCALLAVYWPERAGAQPGRIAKNVATQAVVAFVVLLITALLAAGPMVRRIRRLTDAIEEAGGPDYRVDVETDSNDEIGELARAFNVAGERVRQTVDQLEARDRALTEYIANTTHDLAIPLTVLQHRLRKLQKQLADDTKSAELADASMEEAHYIASLISNMGAAARLDRTGEELTLHECDLAETVERVAARHEPLAEQKAIELNWAAPPDGLPIECDSTLVEQALSNFVQNALQYNTAGGHVSIVLDAVDDGFELRVLDDGPGVPDELLDKLTERSFRMDDSRTRQPGGQGFGLSIARRVCDLHGWRLELRNREEGGMEVVVKG</sequence>
<keyword evidence="8 11" id="KW-1133">Transmembrane helix</keyword>
<accession>A0A5B8Y3I5</accession>
<dbReference type="PANTHER" id="PTHR45436:SF5">
    <property type="entry name" value="SENSOR HISTIDINE KINASE TRCS"/>
    <property type="match status" value="1"/>
</dbReference>
<organism evidence="14 15">
    <name type="scientific">Persicimonas caeni</name>
    <dbReference type="NCBI Taxonomy" id="2292766"/>
    <lineage>
        <taxon>Bacteria</taxon>
        <taxon>Deltaproteobacteria</taxon>
        <taxon>Bradymonadales</taxon>
        <taxon>Bradymonadaceae</taxon>
        <taxon>Persicimonas</taxon>
    </lineage>
</organism>
<comment type="catalytic activity">
    <reaction evidence="1">
        <text>ATP + protein L-histidine = ADP + protein N-phospho-L-histidine.</text>
        <dbReference type="EC" id="2.7.13.3"/>
    </reaction>
</comment>
<protein>
    <recommendedName>
        <fullName evidence="3">histidine kinase</fullName>
        <ecNumber evidence="3">2.7.13.3</ecNumber>
    </recommendedName>
</protein>
<dbReference type="CDD" id="cd00082">
    <property type="entry name" value="HisKA"/>
    <property type="match status" value="1"/>
</dbReference>
<dbReference type="GO" id="GO:0000155">
    <property type="term" value="F:phosphorelay sensor kinase activity"/>
    <property type="evidence" value="ECO:0007669"/>
    <property type="project" value="InterPro"/>
</dbReference>
<evidence type="ECO:0000256" key="1">
    <source>
        <dbReference type="ARBA" id="ARBA00000085"/>
    </source>
</evidence>
<evidence type="ECO:0000259" key="13">
    <source>
        <dbReference type="PROSITE" id="PS50885"/>
    </source>
</evidence>
<feature type="transmembrane region" description="Helical" evidence="11">
    <location>
        <begin position="150"/>
        <end position="169"/>
    </location>
</feature>
<accession>A0A4Y6PSH8</accession>
<dbReference type="EC" id="2.7.13.3" evidence="3"/>
<evidence type="ECO:0000256" key="4">
    <source>
        <dbReference type="ARBA" id="ARBA00022553"/>
    </source>
</evidence>
<evidence type="ECO:0000256" key="3">
    <source>
        <dbReference type="ARBA" id="ARBA00012438"/>
    </source>
</evidence>
<dbReference type="SMART" id="SM00304">
    <property type="entry name" value="HAMP"/>
    <property type="match status" value="1"/>
</dbReference>
<dbReference type="RefSeq" id="WP_141197779.1">
    <property type="nucleotide sequence ID" value="NZ_CP041186.1"/>
</dbReference>
<dbReference type="CDD" id="cd06225">
    <property type="entry name" value="HAMP"/>
    <property type="match status" value="1"/>
</dbReference>
<dbReference type="InterPro" id="IPR003660">
    <property type="entry name" value="HAMP_dom"/>
</dbReference>
<comment type="subcellular location">
    <subcellularLocation>
        <location evidence="2">Membrane</location>
    </subcellularLocation>
</comment>
<dbReference type="SUPFAM" id="SSF158472">
    <property type="entry name" value="HAMP domain-like"/>
    <property type="match status" value="1"/>
</dbReference>
<dbReference type="InterPro" id="IPR050428">
    <property type="entry name" value="TCS_sensor_his_kinase"/>
</dbReference>
<keyword evidence="7 14" id="KW-0418">Kinase</keyword>
<dbReference type="SUPFAM" id="SSF55874">
    <property type="entry name" value="ATPase domain of HSP90 chaperone/DNA topoisomerase II/histidine kinase"/>
    <property type="match status" value="1"/>
</dbReference>
<dbReference type="GO" id="GO:0016020">
    <property type="term" value="C:membrane"/>
    <property type="evidence" value="ECO:0007669"/>
    <property type="project" value="UniProtKB-SubCell"/>
</dbReference>
<dbReference type="Proteomes" id="UP000315995">
    <property type="component" value="Chromosome"/>
</dbReference>
<dbReference type="SMART" id="SM00387">
    <property type="entry name" value="HATPase_c"/>
    <property type="match status" value="1"/>
</dbReference>
<dbReference type="Gene3D" id="6.10.340.10">
    <property type="match status" value="1"/>
</dbReference>
<dbReference type="InterPro" id="IPR036890">
    <property type="entry name" value="HATPase_C_sf"/>
</dbReference>
<dbReference type="InterPro" id="IPR003594">
    <property type="entry name" value="HATPase_dom"/>
</dbReference>
<feature type="domain" description="HAMP" evidence="13">
    <location>
        <begin position="170"/>
        <end position="222"/>
    </location>
</feature>
<feature type="domain" description="Histidine kinase" evidence="12">
    <location>
        <begin position="237"/>
        <end position="450"/>
    </location>
</feature>
<keyword evidence="5" id="KW-0808">Transferase</keyword>
<evidence type="ECO:0000256" key="5">
    <source>
        <dbReference type="ARBA" id="ARBA00022679"/>
    </source>
</evidence>
<dbReference type="Gene3D" id="3.30.565.10">
    <property type="entry name" value="Histidine kinase-like ATPase, C-terminal domain"/>
    <property type="match status" value="1"/>
</dbReference>
<dbReference type="Pfam" id="PF02518">
    <property type="entry name" value="HATPase_c"/>
    <property type="match status" value="1"/>
</dbReference>
<keyword evidence="6 11" id="KW-0812">Transmembrane</keyword>
<evidence type="ECO:0000256" key="2">
    <source>
        <dbReference type="ARBA" id="ARBA00004370"/>
    </source>
</evidence>
<evidence type="ECO:0000256" key="10">
    <source>
        <dbReference type="ARBA" id="ARBA00023136"/>
    </source>
</evidence>
<evidence type="ECO:0000256" key="8">
    <source>
        <dbReference type="ARBA" id="ARBA00022989"/>
    </source>
</evidence>
<dbReference type="InterPro" id="IPR004358">
    <property type="entry name" value="Sig_transdc_His_kin-like_C"/>
</dbReference>
<dbReference type="SMART" id="SM00388">
    <property type="entry name" value="HisKA"/>
    <property type="match status" value="1"/>
</dbReference>
<dbReference type="OrthoDB" id="5288536at2"/>
<gene>
    <name evidence="14" type="ORF">FIV42_11245</name>
</gene>
<name>A0A4Y6PSH8_PERCE</name>
<dbReference type="InterPro" id="IPR005467">
    <property type="entry name" value="His_kinase_dom"/>
</dbReference>
<dbReference type="PROSITE" id="PS50885">
    <property type="entry name" value="HAMP"/>
    <property type="match status" value="1"/>
</dbReference>
<keyword evidence="4" id="KW-0597">Phosphoprotein</keyword>
<evidence type="ECO:0000256" key="7">
    <source>
        <dbReference type="ARBA" id="ARBA00022777"/>
    </source>
</evidence>
<evidence type="ECO:0000256" key="6">
    <source>
        <dbReference type="ARBA" id="ARBA00022692"/>
    </source>
</evidence>
<dbReference type="PROSITE" id="PS50109">
    <property type="entry name" value="HIS_KIN"/>
    <property type="match status" value="1"/>
</dbReference>
<dbReference type="Pfam" id="PF00672">
    <property type="entry name" value="HAMP"/>
    <property type="match status" value="1"/>
</dbReference>
<dbReference type="PANTHER" id="PTHR45436">
    <property type="entry name" value="SENSOR HISTIDINE KINASE YKOH"/>
    <property type="match status" value="1"/>
</dbReference>
<dbReference type="PRINTS" id="PR00344">
    <property type="entry name" value="BCTRLSENSOR"/>
</dbReference>
<dbReference type="SUPFAM" id="SSF47384">
    <property type="entry name" value="Homodimeric domain of signal transducing histidine kinase"/>
    <property type="match status" value="1"/>
</dbReference>
<keyword evidence="15" id="KW-1185">Reference proteome</keyword>